<sequence>MSSATPNRASSPTNSATTTYLDTKISLDHFRNLVGLPSNKNPSLPATPSHLPRWWPASLRPNYHPLSDPETNIGIYPNILQQERRATQQYRLYTTTQYGGLIVQLLISALLILLASVPANHHIAIAVFGALNGVVTGILALVGGQGLPQRLVQYRDGLRGLRERIEWLDREIEVGVREVRYREVAGLRDAYEELRGDEVVNRPDFWVSFRGERRSD</sequence>
<gene>
    <name evidence="3" type="ORF">CC80DRAFT_144772</name>
</gene>
<keyword evidence="1" id="KW-1133">Transmembrane helix</keyword>
<protein>
    <recommendedName>
        <fullName evidence="2">SMODS and SLOG-associating 2TM effector domain-containing protein</fullName>
    </recommendedName>
</protein>
<keyword evidence="1" id="KW-0472">Membrane</keyword>
<evidence type="ECO:0000259" key="2">
    <source>
        <dbReference type="Pfam" id="PF18142"/>
    </source>
</evidence>
<dbReference type="OrthoDB" id="4472872at2759"/>
<dbReference type="InterPro" id="IPR041622">
    <property type="entry name" value="SLATT_fungi"/>
</dbReference>
<evidence type="ECO:0000313" key="3">
    <source>
        <dbReference type="EMBL" id="KAF1953300.1"/>
    </source>
</evidence>
<dbReference type="Proteomes" id="UP000800035">
    <property type="component" value="Unassembled WGS sequence"/>
</dbReference>
<reference evidence="3" key="1">
    <citation type="journal article" date="2020" name="Stud. Mycol.">
        <title>101 Dothideomycetes genomes: a test case for predicting lifestyles and emergence of pathogens.</title>
        <authorList>
            <person name="Haridas S."/>
            <person name="Albert R."/>
            <person name="Binder M."/>
            <person name="Bloem J."/>
            <person name="Labutti K."/>
            <person name="Salamov A."/>
            <person name="Andreopoulos B."/>
            <person name="Baker S."/>
            <person name="Barry K."/>
            <person name="Bills G."/>
            <person name="Bluhm B."/>
            <person name="Cannon C."/>
            <person name="Castanera R."/>
            <person name="Culley D."/>
            <person name="Daum C."/>
            <person name="Ezra D."/>
            <person name="Gonzalez J."/>
            <person name="Henrissat B."/>
            <person name="Kuo A."/>
            <person name="Liang C."/>
            <person name="Lipzen A."/>
            <person name="Lutzoni F."/>
            <person name="Magnuson J."/>
            <person name="Mondo S."/>
            <person name="Nolan M."/>
            <person name="Ohm R."/>
            <person name="Pangilinan J."/>
            <person name="Park H.-J."/>
            <person name="Ramirez L."/>
            <person name="Alfaro M."/>
            <person name="Sun H."/>
            <person name="Tritt A."/>
            <person name="Yoshinaga Y."/>
            <person name="Zwiers L.-H."/>
            <person name="Turgeon B."/>
            <person name="Goodwin S."/>
            <person name="Spatafora J."/>
            <person name="Crous P."/>
            <person name="Grigoriev I."/>
        </authorList>
    </citation>
    <scope>NUCLEOTIDE SEQUENCE</scope>
    <source>
        <strain evidence="3">CBS 675.92</strain>
    </source>
</reference>
<keyword evidence="1" id="KW-0812">Transmembrane</keyword>
<feature type="domain" description="SMODS and SLOG-associating 2TM effector" evidence="2">
    <location>
        <begin position="79"/>
        <end position="197"/>
    </location>
</feature>
<dbReference type="AlphaFoldDB" id="A0A6A5TMX6"/>
<dbReference type="Pfam" id="PF18142">
    <property type="entry name" value="SLATT_fungal"/>
    <property type="match status" value="1"/>
</dbReference>
<dbReference type="NCBIfam" id="NF033635">
    <property type="entry name" value="SLATT_fungal"/>
    <property type="match status" value="1"/>
</dbReference>
<dbReference type="EMBL" id="ML977004">
    <property type="protein sequence ID" value="KAF1953300.1"/>
    <property type="molecule type" value="Genomic_DNA"/>
</dbReference>
<keyword evidence="4" id="KW-1185">Reference proteome</keyword>
<feature type="transmembrane region" description="Helical" evidence="1">
    <location>
        <begin position="98"/>
        <end position="117"/>
    </location>
</feature>
<accession>A0A6A5TMX6</accession>
<organism evidence="3 4">
    <name type="scientific">Byssothecium circinans</name>
    <dbReference type="NCBI Taxonomy" id="147558"/>
    <lineage>
        <taxon>Eukaryota</taxon>
        <taxon>Fungi</taxon>
        <taxon>Dikarya</taxon>
        <taxon>Ascomycota</taxon>
        <taxon>Pezizomycotina</taxon>
        <taxon>Dothideomycetes</taxon>
        <taxon>Pleosporomycetidae</taxon>
        <taxon>Pleosporales</taxon>
        <taxon>Massarineae</taxon>
        <taxon>Massarinaceae</taxon>
        <taxon>Byssothecium</taxon>
    </lineage>
</organism>
<proteinExistence type="predicted"/>
<evidence type="ECO:0000256" key="1">
    <source>
        <dbReference type="SAM" id="Phobius"/>
    </source>
</evidence>
<feature type="transmembrane region" description="Helical" evidence="1">
    <location>
        <begin position="123"/>
        <end position="142"/>
    </location>
</feature>
<dbReference type="PANTHER" id="PTHR38793">
    <property type="entry name" value="SLATT_FUNGAL DOMAIN-CONTAINING PROTEIN-RELATED"/>
    <property type="match status" value="1"/>
</dbReference>
<evidence type="ECO:0000313" key="4">
    <source>
        <dbReference type="Proteomes" id="UP000800035"/>
    </source>
</evidence>
<name>A0A6A5TMX6_9PLEO</name>
<dbReference type="PANTHER" id="PTHR38793:SF3">
    <property type="entry name" value="SMODS AND SLOG-ASSOCIATING 2TM EFFECTOR DOMAIN-CONTAINING PROTEIN"/>
    <property type="match status" value="1"/>
</dbReference>